<dbReference type="AlphaFoldDB" id="A0A3S1CB62"/>
<accession>A0A3S1CB62</accession>
<evidence type="ECO:0000313" key="2">
    <source>
        <dbReference type="Proteomes" id="UP000276103"/>
    </source>
</evidence>
<gene>
    <name evidence="1" type="ORF">DSM107003_06340</name>
</gene>
<dbReference type="EMBL" id="RSCM01000001">
    <property type="protein sequence ID" value="RUT00051.1"/>
    <property type="molecule type" value="Genomic_DNA"/>
</dbReference>
<keyword evidence="2" id="KW-1185">Reference proteome</keyword>
<protein>
    <submittedName>
        <fullName evidence="1">Uncharacterized protein</fullName>
    </submittedName>
</protein>
<evidence type="ECO:0000313" key="1">
    <source>
        <dbReference type="EMBL" id="RUT00051.1"/>
    </source>
</evidence>
<dbReference type="Proteomes" id="UP000276103">
    <property type="component" value="Unassembled WGS sequence"/>
</dbReference>
<reference evidence="1 2" key="1">
    <citation type="journal article" date="2019" name="Genome Biol. Evol.">
        <title>Day and night: Metabolic profiles and evolutionary relationships of six axenic non-marine cyanobacteria.</title>
        <authorList>
            <person name="Will S.E."/>
            <person name="Henke P."/>
            <person name="Boedeker C."/>
            <person name="Huang S."/>
            <person name="Brinkmann H."/>
            <person name="Rohde M."/>
            <person name="Jarek M."/>
            <person name="Friedl T."/>
            <person name="Seufert S."/>
            <person name="Schumacher M."/>
            <person name="Overmann J."/>
            <person name="Neumann-Schaal M."/>
            <person name="Petersen J."/>
        </authorList>
    </citation>
    <scope>NUCLEOTIDE SEQUENCE [LARGE SCALE GENOMIC DNA]</scope>
    <source>
        <strain evidence="1 2">SAG 1403-4b</strain>
    </source>
</reference>
<organism evidence="1 2">
    <name type="scientific">Trichormus variabilis SAG 1403-4b</name>
    <dbReference type="NCBI Taxonomy" id="447716"/>
    <lineage>
        <taxon>Bacteria</taxon>
        <taxon>Bacillati</taxon>
        <taxon>Cyanobacteriota</taxon>
        <taxon>Cyanophyceae</taxon>
        <taxon>Nostocales</taxon>
        <taxon>Nostocaceae</taxon>
        <taxon>Trichormus</taxon>
    </lineage>
</organism>
<comment type="caution">
    <text evidence="1">The sequence shown here is derived from an EMBL/GenBank/DDBJ whole genome shotgun (WGS) entry which is preliminary data.</text>
</comment>
<name>A0A3S1CB62_ANAVA</name>
<proteinExistence type="predicted"/>
<sequence length="101" mass="11536">MRTYAKNLTEEDAPEWRRGDAESRLCATFDANGFKPPTRVVEKKKDIPCWNPLALDMGCKSVPVSPCPRVFFNSVSRQLLQLSRLEQRTGFSMVSFFVTYA</sequence>